<dbReference type="EMBL" id="KV407458">
    <property type="protein sequence ID" value="KZF22508.1"/>
    <property type="molecule type" value="Genomic_DNA"/>
</dbReference>
<keyword evidence="1" id="KW-0479">Metal-binding</keyword>
<feature type="domain" description="CHY-type" evidence="6">
    <location>
        <begin position="684"/>
        <end position="751"/>
    </location>
</feature>
<evidence type="ECO:0000256" key="2">
    <source>
        <dbReference type="ARBA" id="ARBA00022771"/>
    </source>
</evidence>
<evidence type="ECO:0000256" key="5">
    <source>
        <dbReference type="SAM" id="MobiDB-lite"/>
    </source>
</evidence>
<dbReference type="InParanoid" id="A0A165GRL3"/>
<keyword evidence="2 4" id="KW-0863">Zinc-finger</keyword>
<feature type="region of interest" description="Disordered" evidence="5">
    <location>
        <begin position="244"/>
        <end position="309"/>
    </location>
</feature>
<evidence type="ECO:0000313" key="8">
    <source>
        <dbReference type="Proteomes" id="UP000076632"/>
    </source>
</evidence>
<gene>
    <name evidence="7" type="ORF">L228DRAFT_260691</name>
</gene>
<feature type="compositionally biased region" description="Polar residues" evidence="5">
    <location>
        <begin position="65"/>
        <end position="76"/>
    </location>
</feature>
<feature type="compositionally biased region" description="Low complexity" evidence="5">
    <location>
        <begin position="267"/>
        <end position="285"/>
    </location>
</feature>
<organism evidence="7 8">
    <name type="scientific">Xylona heveae (strain CBS 132557 / TC161)</name>
    <dbReference type="NCBI Taxonomy" id="1328760"/>
    <lineage>
        <taxon>Eukaryota</taxon>
        <taxon>Fungi</taxon>
        <taxon>Dikarya</taxon>
        <taxon>Ascomycota</taxon>
        <taxon>Pezizomycotina</taxon>
        <taxon>Xylonomycetes</taxon>
        <taxon>Xylonales</taxon>
        <taxon>Xylonaceae</taxon>
        <taxon>Xylona</taxon>
    </lineage>
</organism>
<dbReference type="Pfam" id="PF05495">
    <property type="entry name" value="zf-CHY"/>
    <property type="match status" value="1"/>
</dbReference>
<dbReference type="InterPro" id="IPR037274">
    <property type="entry name" value="Znf_CHY_sf"/>
</dbReference>
<dbReference type="OMA" id="FRRQLMH"/>
<feature type="compositionally biased region" description="Basic and acidic residues" evidence="5">
    <location>
        <begin position="52"/>
        <end position="63"/>
    </location>
</feature>
<name>A0A165GRL3_XYLHT</name>
<evidence type="ECO:0000256" key="1">
    <source>
        <dbReference type="ARBA" id="ARBA00022723"/>
    </source>
</evidence>
<evidence type="ECO:0000259" key="6">
    <source>
        <dbReference type="PROSITE" id="PS51266"/>
    </source>
</evidence>
<dbReference type="SUPFAM" id="SSF161219">
    <property type="entry name" value="CHY zinc finger-like"/>
    <property type="match status" value="1"/>
</dbReference>
<proteinExistence type="predicted"/>
<dbReference type="Proteomes" id="UP000076632">
    <property type="component" value="Unassembled WGS sequence"/>
</dbReference>
<dbReference type="RefSeq" id="XP_018188063.1">
    <property type="nucleotide sequence ID" value="XM_018334281.1"/>
</dbReference>
<feature type="compositionally biased region" description="Acidic residues" evidence="5">
    <location>
        <begin position="485"/>
        <end position="494"/>
    </location>
</feature>
<evidence type="ECO:0000313" key="7">
    <source>
        <dbReference type="EMBL" id="KZF22508.1"/>
    </source>
</evidence>
<accession>A0A165GRL3</accession>
<feature type="region of interest" description="Disordered" evidence="5">
    <location>
        <begin position="438"/>
        <end position="510"/>
    </location>
</feature>
<keyword evidence="3" id="KW-0862">Zinc</keyword>
<sequence>MHPSGASDVPSSTDGAGGSGGGDTPRGCRAGSTCPFVHDRSRLVASGNGQPHADRGQMQERHAQSSRGGNDNNNHLEPTRAGQPSGADQVKEPKSRSQGRRYLPGPVDASRVVQKPVSTAQKHDPRQFEIQQLRRRYSPEESSTNGATAFHINMAPSDPDFPFDIEALECILHVPSGYPAAGSMPSLRVMNKEMGRGYQINVEKGFDELAAKTPRLTLLGLMNALDRRLEDLLTGEKAATIKLIPNVRSGSEQNPSPAKAPAPAPQAVPAQQAPAAAPLSAQKPATVKARPAAVSPAQEAQARQKREMETRQLEARLGRLPMFSKSPDGLSYSIPIEPRKRGDLPVPLQSIKSVRLIVPARYNVEPCTVELLGVNPDAAENTVKAFEKRAAENPDVNLLGHINYLSQNMHTMATTPLHEEKAAEVSIDMSALTIAEPQTVSDAPPSNVEQETDKSHVKVIPRPPEWDTRDESDEYSDSDFASSDSADEEAEEGSEEKVEPQTESSSAPASNAESGILLSFPYLELYGVELLELTILSLTVKCDRCKDLTDITNLRDNSKRDASGLRTEYCKKCAKAFSIGFRKELMHANSVRAGYLDCDGCIVADLLPSTFVPTCAECSSAYTAGVVAVRGDSAMAICRECHRKMSFKMPEIRLLRISAAAVRASQAPPRKKIKENLGIIAGQELPRRGRCKHYGKSYRWFRFGCCAKVFACDRCHDEASDHPNEHANRMICGFCSREQNYRPEDCVACHKVLTGKTSSGFWEGGKVVGVAALSPLSQSGLSPHHPGHMSARLMSLFPPALSPALRAAFMHLRFTGVLLSRTCANPSA</sequence>
<dbReference type="GO" id="GO:0008270">
    <property type="term" value="F:zinc ion binding"/>
    <property type="evidence" value="ECO:0007669"/>
    <property type="project" value="UniProtKB-KW"/>
</dbReference>
<evidence type="ECO:0000256" key="3">
    <source>
        <dbReference type="ARBA" id="ARBA00022833"/>
    </source>
</evidence>
<feature type="region of interest" description="Disordered" evidence="5">
    <location>
        <begin position="1"/>
        <end position="144"/>
    </location>
</feature>
<feature type="compositionally biased region" description="Gly residues" evidence="5">
    <location>
        <begin position="15"/>
        <end position="24"/>
    </location>
</feature>
<dbReference type="AlphaFoldDB" id="A0A165GRL3"/>
<dbReference type="PROSITE" id="PS51266">
    <property type="entry name" value="ZF_CHY"/>
    <property type="match status" value="1"/>
</dbReference>
<dbReference type="STRING" id="1328760.A0A165GRL3"/>
<evidence type="ECO:0000256" key="4">
    <source>
        <dbReference type="PROSITE-ProRule" id="PRU00601"/>
    </source>
</evidence>
<dbReference type="GeneID" id="28899418"/>
<reference evidence="7 8" key="1">
    <citation type="journal article" date="2016" name="Fungal Biol.">
        <title>The genome of Xylona heveae provides a window into fungal endophytism.</title>
        <authorList>
            <person name="Gazis R."/>
            <person name="Kuo A."/>
            <person name="Riley R."/>
            <person name="LaButti K."/>
            <person name="Lipzen A."/>
            <person name="Lin J."/>
            <person name="Amirebrahimi M."/>
            <person name="Hesse C.N."/>
            <person name="Spatafora J.W."/>
            <person name="Henrissat B."/>
            <person name="Hainaut M."/>
            <person name="Grigoriev I.V."/>
            <person name="Hibbett D.S."/>
        </authorList>
    </citation>
    <scope>NUCLEOTIDE SEQUENCE [LARGE SCALE GENOMIC DNA]</scope>
    <source>
        <strain evidence="7 8">TC161</strain>
    </source>
</reference>
<keyword evidence="8" id="KW-1185">Reference proteome</keyword>
<protein>
    <recommendedName>
        <fullName evidence="6">CHY-type domain-containing protein</fullName>
    </recommendedName>
</protein>
<dbReference type="OrthoDB" id="10253329at2759"/>
<dbReference type="InterPro" id="IPR008913">
    <property type="entry name" value="Znf_CHY"/>
</dbReference>